<dbReference type="GO" id="GO:0043190">
    <property type="term" value="C:ATP-binding cassette (ABC) transporter complex"/>
    <property type="evidence" value="ECO:0007669"/>
    <property type="project" value="InterPro"/>
</dbReference>
<keyword evidence="5" id="KW-1185">Reference proteome</keyword>
<evidence type="ECO:0000259" key="3">
    <source>
        <dbReference type="Pfam" id="PF00496"/>
    </source>
</evidence>
<accession>A0A7X3FSP6</accession>
<dbReference type="PANTHER" id="PTHR30290:SF16">
    <property type="entry name" value="OLIGOPEPTIDE ABC TRANSPORTER, PERIPLASMIC OLIGOPEPTIDE-BINDING PROTEIN"/>
    <property type="match status" value="1"/>
</dbReference>
<organism evidence="4 5">
    <name type="scientific">Devosia marina</name>
    <dbReference type="NCBI Taxonomy" id="2683198"/>
    <lineage>
        <taxon>Bacteria</taxon>
        <taxon>Pseudomonadati</taxon>
        <taxon>Pseudomonadota</taxon>
        <taxon>Alphaproteobacteria</taxon>
        <taxon>Hyphomicrobiales</taxon>
        <taxon>Devosiaceae</taxon>
        <taxon>Devosia</taxon>
    </lineage>
</organism>
<feature type="domain" description="Solute-binding protein family 5" evidence="3">
    <location>
        <begin position="115"/>
        <end position="541"/>
    </location>
</feature>
<evidence type="ECO:0000256" key="2">
    <source>
        <dbReference type="ARBA" id="ARBA00005695"/>
    </source>
</evidence>
<evidence type="ECO:0000313" key="5">
    <source>
        <dbReference type="Proteomes" id="UP000438106"/>
    </source>
</evidence>
<dbReference type="SUPFAM" id="SSF53850">
    <property type="entry name" value="Periplasmic binding protein-like II"/>
    <property type="match status" value="1"/>
</dbReference>
<dbReference type="Gene3D" id="3.10.105.10">
    <property type="entry name" value="Dipeptide-binding Protein, Domain 3"/>
    <property type="match status" value="1"/>
</dbReference>
<comment type="subcellular location">
    <subcellularLocation>
        <location evidence="1">Periplasm</location>
    </subcellularLocation>
</comment>
<dbReference type="GO" id="GO:0030288">
    <property type="term" value="C:outer membrane-bounded periplasmic space"/>
    <property type="evidence" value="ECO:0007669"/>
    <property type="project" value="UniProtKB-ARBA"/>
</dbReference>
<name>A0A7X3FSP6_9HYPH</name>
<dbReference type="GO" id="GO:0015833">
    <property type="term" value="P:peptide transport"/>
    <property type="evidence" value="ECO:0007669"/>
    <property type="project" value="TreeGrafter"/>
</dbReference>
<dbReference type="CDD" id="cd08509">
    <property type="entry name" value="PBP2_TmCBP_oligosaccharides_like"/>
    <property type="match status" value="1"/>
</dbReference>
<dbReference type="Proteomes" id="UP000438106">
    <property type="component" value="Unassembled WGS sequence"/>
</dbReference>
<dbReference type="InterPro" id="IPR030678">
    <property type="entry name" value="Peptide/Ni-bd"/>
</dbReference>
<comment type="caution">
    <text evidence="4">The sequence shown here is derived from an EMBL/GenBank/DDBJ whole genome shotgun (WGS) entry which is preliminary data.</text>
</comment>
<evidence type="ECO:0000313" key="4">
    <source>
        <dbReference type="EMBL" id="MVS99946.1"/>
    </source>
</evidence>
<evidence type="ECO:0000256" key="1">
    <source>
        <dbReference type="ARBA" id="ARBA00004418"/>
    </source>
</evidence>
<dbReference type="GO" id="GO:1904680">
    <property type="term" value="F:peptide transmembrane transporter activity"/>
    <property type="evidence" value="ECO:0007669"/>
    <property type="project" value="TreeGrafter"/>
</dbReference>
<comment type="similarity">
    <text evidence="2">Belongs to the bacterial solute-binding protein 5 family.</text>
</comment>
<sequence length="665" mass="75186">MGPDRALACLEFRNDPHWMAASGQAAAEEENMARHGRTWMLPIMGALMTTTVFAQGAMTDVGTPRSETMIVQTFDGRSSNPSAQNPLNSYAIWRGFRELGWAALWEMDTATGESYPELADGFPEVLNDEHTKFRVKIREGIKWSDGEDFNVDDIIFTFDTAFKYRDKLTNVSAITRLVDSYEKIDDHTFEVTTATPVYDFVTRMGVYTWGMPFNWVPQHVFEPLGDEVVTFQNAPAVTLGAYKIKEFDPNGFWQLWELREDWDESGWNIDEEPAVKYVYYKDFGTEETRALAFVQNQYDVDTFMSPDSIEAAKARNPNIETFSATFPYHDMNDACSYGIYINNQKAPYDMPEVRWALALALDLEQVGISAMSGQFKASPLPLADTPITNPLYVEPLESWLEELTIGDGYKPFNTDFGADLVETLAAQGVDQAQLPSGDAVEAGFGIGWWKHDPEQAAKMLESVGMAKGADGFFTMPDGSPWVLEFVIPGDWNKVLQRVGFSIADSWRQAGFNVNARQVDNGEFGTVQTTNARMELQINWSNSCTYNANWQNSWRNFRADNVLPADSNDALVQNYARIVDERIFDIVSESASLEIGTEEFVENGRQIAKYLTEDMQMINLMNIPTTIPTNSTYWTNFPKQDNFYAAPYTWWSSFKKTVTNVEPTGQ</sequence>
<reference evidence="4 5" key="1">
    <citation type="submission" date="2019-12" db="EMBL/GenBank/DDBJ databases">
        <title>Devosia maris sp. nov., isolated from the deep seawater.</title>
        <authorList>
            <person name="Liu Y."/>
        </authorList>
    </citation>
    <scope>NUCLEOTIDE SEQUENCE [LARGE SCALE GENOMIC DNA]</scope>
    <source>
        <strain evidence="4 5">L53-10-65</strain>
    </source>
</reference>
<dbReference type="InterPro" id="IPR039424">
    <property type="entry name" value="SBP_5"/>
</dbReference>
<dbReference type="InterPro" id="IPR000914">
    <property type="entry name" value="SBP_5_dom"/>
</dbReference>
<gene>
    <name evidence="4" type="ORF">GO014_13025</name>
</gene>
<dbReference type="Pfam" id="PF00496">
    <property type="entry name" value="SBP_bac_5"/>
    <property type="match status" value="1"/>
</dbReference>
<dbReference type="PIRSF" id="PIRSF002741">
    <property type="entry name" value="MppA"/>
    <property type="match status" value="1"/>
</dbReference>
<dbReference type="PANTHER" id="PTHR30290">
    <property type="entry name" value="PERIPLASMIC BINDING COMPONENT OF ABC TRANSPORTER"/>
    <property type="match status" value="1"/>
</dbReference>
<dbReference type="Gene3D" id="3.40.190.10">
    <property type="entry name" value="Periplasmic binding protein-like II"/>
    <property type="match status" value="1"/>
</dbReference>
<dbReference type="Gene3D" id="3.90.76.10">
    <property type="entry name" value="Dipeptide-binding Protein, Domain 1"/>
    <property type="match status" value="1"/>
</dbReference>
<protein>
    <recommendedName>
        <fullName evidence="3">Solute-binding protein family 5 domain-containing protein</fullName>
    </recommendedName>
</protein>
<proteinExistence type="inferred from homology"/>
<dbReference type="EMBL" id="WQRF01000003">
    <property type="protein sequence ID" value="MVS99946.1"/>
    <property type="molecule type" value="Genomic_DNA"/>
</dbReference>
<dbReference type="AlphaFoldDB" id="A0A7X3FSP6"/>